<evidence type="ECO:0008006" key="7">
    <source>
        <dbReference type="Google" id="ProtNLM"/>
    </source>
</evidence>
<evidence type="ECO:0000256" key="2">
    <source>
        <dbReference type="ARBA" id="ARBA00022679"/>
    </source>
</evidence>
<evidence type="ECO:0000313" key="5">
    <source>
        <dbReference type="EMBL" id="PME57040.1"/>
    </source>
</evidence>
<protein>
    <recommendedName>
        <fullName evidence="7">Acetyltransferase</fullName>
    </recommendedName>
</protein>
<evidence type="ECO:0000256" key="1">
    <source>
        <dbReference type="ARBA" id="ARBA00007274"/>
    </source>
</evidence>
<dbReference type="InterPro" id="IPR018357">
    <property type="entry name" value="Hexapep_transf_CS"/>
</dbReference>
<dbReference type="EMBL" id="MCSI01000163">
    <property type="protein sequence ID" value="PME57040.1"/>
    <property type="molecule type" value="Genomic_DNA"/>
</dbReference>
<dbReference type="Gene3D" id="2.160.10.10">
    <property type="entry name" value="Hexapeptide repeat proteins"/>
    <property type="match status" value="1"/>
</dbReference>
<evidence type="ECO:0000313" key="6">
    <source>
        <dbReference type="Proteomes" id="UP000235778"/>
    </source>
</evidence>
<dbReference type="PROSITE" id="PS00101">
    <property type="entry name" value="HEXAPEP_TRANSFERASES"/>
    <property type="match status" value="1"/>
</dbReference>
<dbReference type="Proteomes" id="UP000235778">
    <property type="component" value="Unassembled WGS sequence"/>
</dbReference>
<reference evidence="6" key="1">
    <citation type="submission" date="2016-07" db="EMBL/GenBank/DDBJ databases">
        <title>Nontailed viruses are major unrecognized killers of bacteria in the ocean.</title>
        <authorList>
            <person name="Kauffman K."/>
            <person name="Hussain F."/>
            <person name="Yang J."/>
            <person name="Arevalo P."/>
            <person name="Brown J."/>
            <person name="Cutler M."/>
            <person name="Kelly L."/>
            <person name="Polz M.F."/>
        </authorList>
    </citation>
    <scope>NUCLEOTIDE SEQUENCE [LARGE SCALE GENOMIC DNA]</scope>
    <source>
        <strain evidence="6">10N.286.55.C1</strain>
    </source>
</reference>
<dbReference type="Pfam" id="PF00132">
    <property type="entry name" value="Hexapep"/>
    <property type="match status" value="1"/>
</dbReference>
<dbReference type="PANTHER" id="PTHR43300">
    <property type="entry name" value="ACETYLTRANSFERASE"/>
    <property type="match status" value="1"/>
</dbReference>
<dbReference type="InterPro" id="IPR050179">
    <property type="entry name" value="Trans_hexapeptide_repeat"/>
</dbReference>
<keyword evidence="4" id="KW-0012">Acyltransferase</keyword>
<gene>
    <name evidence="5" type="ORF">BCV30_17310</name>
</gene>
<evidence type="ECO:0000256" key="4">
    <source>
        <dbReference type="ARBA" id="ARBA00023315"/>
    </source>
</evidence>
<proteinExistence type="inferred from homology"/>
<comment type="similarity">
    <text evidence="1">Belongs to the transferase hexapeptide repeat family.</text>
</comment>
<dbReference type="InterPro" id="IPR001451">
    <property type="entry name" value="Hexapep"/>
</dbReference>
<name>A0A2N7BK69_9VIBR</name>
<dbReference type="GO" id="GO:0016746">
    <property type="term" value="F:acyltransferase activity"/>
    <property type="evidence" value="ECO:0007669"/>
    <property type="project" value="UniProtKB-KW"/>
</dbReference>
<dbReference type="CDD" id="cd03349">
    <property type="entry name" value="LbH_XAT"/>
    <property type="match status" value="1"/>
</dbReference>
<comment type="caution">
    <text evidence="5">The sequence shown here is derived from an EMBL/GenBank/DDBJ whole genome shotgun (WGS) entry which is preliminary data.</text>
</comment>
<sequence length="181" mass="20102">MGSYSYSMSSLPRDTIVGRYCSISFNVTVMGDNHPIDRFTTSTITYSNEQFNLPSPPIDIVDFEQDKQPIVIGHDVWIGANVVIKRGIKIGNGSIIASNSVITKDVPCYAIVGGVPGKVIRKRFGDSQIAQLESLCWWDLNLGDIGKLVKSNCDIKDFIEKIKVGKEQGELKPFPLKFIEF</sequence>
<evidence type="ECO:0000256" key="3">
    <source>
        <dbReference type="ARBA" id="ARBA00022737"/>
    </source>
</evidence>
<dbReference type="SUPFAM" id="SSF51161">
    <property type="entry name" value="Trimeric LpxA-like enzymes"/>
    <property type="match status" value="1"/>
</dbReference>
<dbReference type="InterPro" id="IPR011004">
    <property type="entry name" value="Trimer_LpxA-like_sf"/>
</dbReference>
<dbReference type="AlphaFoldDB" id="A0A2N7BK69"/>
<accession>A0A2N7BK69</accession>
<keyword evidence="3" id="KW-0677">Repeat</keyword>
<keyword evidence="2" id="KW-0808">Transferase</keyword>
<dbReference type="PANTHER" id="PTHR43300:SF11">
    <property type="entry name" value="ACETYLTRANSFERASE RV3034C-RELATED"/>
    <property type="match status" value="1"/>
</dbReference>
<organism evidence="5 6">
    <name type="scientific">Vibrio lentus</name>
    <dbReference type="NCBI Taxonomy" id="136468"/>
    <lineage>
        <taxon>Bacteria</taxon>
        <taxon>Pseudomonadati</taxon>
        <taxon>Pseudomonadota</taxon>
        <taxon>Gammaproteobacteria</taxon>
        <taxon>Vibrionales</taxon>
        <taxon>Vibrionaceae</taxon>
        <taxon>Vibrio</taxon>
    </lineage>
</organism>